<accession>A0A177EGW7</accession>
<organism evidence="2 3">
    <name type="scientific">Nematocida displodere</name>
    <dbReference type="NCBI Taxonomy" id="1805483"/>
    <lineage>
        <taxon>Eukaryota</taxon>
        <taxon>Fungi</taxon>
        <taxon>Fungi incertae sedis</taxon>
        <taxon>Microsporidia</taxon>
        <taxon>Nematocida</taxon>
    </lineage>
</organism>
<dbReference type="AlphaFoldDB" id="A0A177EGW7"/>
<feature type="transmembrane region" description="Helical" evidence="1">
    <location>
        <begin position="52"/>
        <end position="73"/>
    </location>
</feature>
<dbReference type="EMBL" id="LTDL01000021">
    <property type="protein sequence ID" value="OAG31215.1"/>
    <property type="molecule type" value="Genomic_DNA"/>
</dbReference>
<feature type="transmembrane region" description="Helical" evidence="1">
    <location>
        <begin position="158"/>
        <end position="176"/>
    </location>
</feature>
<dbReference type="VEuPathDB" id="MicrosporidiaDB:NEDG_01628"/>
<feature type="transmembrane region" description="Helical" evidence="1">
    <location>
        <begin position="123"/>
        <end position="146"/>
    </location>
</feature>
<dbReference type="RefSeq" id="XP_067544936.1">
    <property type="nucleotide sequence ID" value="XM_067689046.1"/>
</dbReference>
<dbReference type="GeneID" id="93647978"/>
<keyword evidence="1" id="KW-1133">Transmembrane helix</keyword>
<evidence type="ECO:0000313" key="3">
    <source>
        <dbReference type="Proteomes" id="UP000185944"/>
    </source>
</evidence>
<comment type="caution">
    <text evidence="2">The sequence shown here is derived from an EMBL/GenBank/DDBJ whole genome shotgun (WGS) entry which is preliminary data.</text>
</comment>
<proteinExistence type="predicted"/>
<keyword evidence="3" id="KW-1185">Reference proteome</keyword>
<keyword evidence="1" id="KW-0472">Membrane</keyword>
<feature type="transmembrane region" description="Helical" evidence="1">
    <location>
        <begin position="85"/>
        <end position="111"/>
    </location>
</feature>
<evidence type="ECO:0000313" key="2">
    <source>
        <dbReference type="EMBL" id="OAG31215.1"/>
    </source>
</evidence>
<name>A0A177EGW7_9MICR</name>
<keyword evidence="1" id="KW-0812">Transmembrane</keyword>
<gene>
    <name evidence="2" type="ORF">NEDG_01628</name>
</gene>
<evidence type="ECO:0008006" key="4">
    <source>
        <dbReference type="Google" id="ProtNLM"/>
    </source>
</evidence>
<evidence type="ECO:0000256" key="1">
    <source>
        <dbReference type="SAM" id="Phobius"/>
    </source>
</evidence>
<sequence length="225" mass="24918">MPVHVRHGGMPNIRNSISGGRMSFSVKRENINILKSLKLYPIGLSKGTEMSIYVPLYLGLVYFFAAFLIKTLSSTLVSSWASSTMLLVVATPTIYMLVFSPILLVVCSYCYSRFFKISKLHAAAVLMYSIVYILPIVTGISVITILTSGVGPSAIEGILGSISGFILVIVSGYIARTNLKDMVDSPPTQREEFIKEMVILATQLVFTYIMIWLINSTWKMVPIAW</sequence>
<dbReference type="Proteomes" id="UP000185944">
    <property type="component" value="Unassembled WGS sequence"/>
</dbReference>
<feature type="transmembrane region" description="Helical" evidence="1">
    <location>
        <begin position="197"/>
        <end position="215"/>
    </location>
</feature>
<reference evidence="2 3" key="1">
    <citation type="submission" date="2016-02" db="EMBL/GenBank/DDBJ databases">
        <title>Discovery of a natural microsporidian pathogen with a broad tissue tropism in Caenorhabditis elegans.</title>
        <authorList>
            <person name="Luallen R.J."/>
            <person name="Reinke A.W."/>
            <person name="Tong L."/>
            <person name="Botts M.R."/>
            <person name="Felix M.-A."/>
            <person name="Troemel E.R."/>
        </authorList>
    </citation>
    <scope>NUCLEOTIDE SEQUENCE [LARGE SCALE GENOMIC DNA]</scope>
    <source>
        <strain evidence="2 3">JUm2807</strain>
    </source>
</reference>
<protein>
    <recommendedName>
        <fullName evidence="4">Yip1 domain-containing protein</fullName>
    </recommendedName>
</protein>